<dbReference type="CDD" id="cd03784">
    <property type="entry name" value="GT1_Gtf-like"/>
    <property type="match status" value="1"/>
</dbReference>
<keyword evidence="2 4" id="KW-0328">Glycosyltransferase</keyword>
<dbReference type="PROSITE" id="PS00375">
    <property type="entry name" value="UDPGT"/>
    <property type="match status" value="1"/>
</dbReference>
<dbReference type="GO" id="GO:0080044">
    <property type="term" value="F:quercetin 7-O-glucosyltransferase activity"/>
    <property type="evidence" value="ECO:0007669"/>
    <property type="project" value="TreeGrafter"/>
</dbReference>
<dbReference type="PANTHER" id="PTHR11926:SF1560">
    <property type="entry name" value="UDP-GLYCOSYLTRANSFERASE 74E1-RELATED"/>
    <property type="match status" value="1"/>
</dbReference>
<keyword evidence="3 4" id="KW-0808">Transferase</keyword>
<comment type="caution">
    <text evidence="6">The sequence shown here is derived from an EMBL/GenBank/DDBJ whole genome shotgun (WGS) entry which is preliminary data.</text>
</comment>
<evidence type="ECO:0000256" key="4">
    <source>
        <dbReference type="RuleBase" id="RU003718"/>
    </source>
</evidence>
<keyword evidence="7" id="KW-1185">Reference proteome</keyword>
<reference evidence="6" key="1">
    <citation type="submission" date="2023-03" db="EMBL/GenBank/DDBJ databases">
        <title>Chromosome-scale reference genome and RAD-based genetic map of yellow starthistle (Centaurea solstitialis) reveal putative structural variation and QTLs associated with invader traits.</title>
        <authorList>
            <person name="Reatini B."/>
            <person name="Cang F.A."/>
            <person name="Jiang Q."/>
            <person name="Mckibben M.T.W."/>
            <person name="Barker M.S."/>
            <person name="Rieseberg L.H."/>
            <person name="Dlugosch K.M."/>
        </authorList>
    </citation>
    <scope>NUCLEOTIDE SEQUENCE</scope>
    <source>
        <strain evidence="6">CAN-66</strain>
        <tissue evidence="6">Leaf</tissue>
    </source>
</reference>
<evidence type="ECO:0000313" key="6">
    <source>
        <dbReference type="EMBL" id="KAJ9550722.1"/>
    </source>
</evidence>
<dbReference type="Proteomes" id="UP001172457">
    <property type="component" value="Chromosome 4"/>
</dbReference>
<proteinExistence type="inferred from homology"/>
<dbReference type="EC" id="2.4.1.-" evidence="5"/>
<evidence type="ECO:0000313" key="7">
    <source>
        <dbReference type="Proteomes" id="UP001172457"/>
    </source>
</evidence>
<dbReference type="SUPFAM" id="SSF53756">
    <property type="entry name" value="UDP-Glycosyltransferase/glycogen phosphorylase"/>
    <property type="match status" value="1"/>
</dbReference>
<gene>
    <name evidence="6" type="ORF">OSB04_014767</name>
</gene>
<name>A0AA38TFZ7_9ASTR</name>
<dbReference type="FunFam" id="3.40.50.2000:FF:000057">
    <property type="entry name" value="Glycosyltransferase"/>
    <property type="match status" value="1"/>
</dbReference>
<dbReference type="EMBL" id="JARYMX010000004">
    <property type="protein sequence ID" value="KAJ9550722.1"/>
    <property type="molecule type" value="Genomic_DNA"/>
</dbReference>
<evidence type="ECO:0000256" key="3">
    <source>
        <dbReference type="ARBA" id="ARBA00022679"/>
    </source>
</evidence>
<dbReference type="AlphaFoldDB" id="A0AA38TFZ7"/>
<dbReference type="InterPro" id="IPR035595">
    <property type="entry name" value="UDP_glycos_trans_CS"/>
</dbReference>
<dbReference type="Gene3D" id="3.40.50.2000">
    <property type="entry name" value="Glycogen Phosphorylase B"/>
    <property type="match status" value="2"/>
</dbReference>
<dbReference type="FunFam" id="3.40.50.2000:FF:000019">
    <property type="entry name" value="Glycosyltransferase"/>
    <property type="match status" value="1"/>
</dbReference>
<comment type="similarity">
    <text evidence="1 4">Belongs to the UDP-glycosyltransferase family.</text>
</comment>
<dbReference type="Pfam" id="PF00201">
    <property type="entry name" value="UDPGT"/>
    <property type="match status" value="1"/>
</dbReference>
<evidence type="ECO:0000256" key="1">
    <source>
        <dbReference type="ARBA" id="ARBA00009995"/>
    </source>
</evidence>
<dbReference type="PANTHER" id="PTHR11926">
    <property type="entry name" value="GLUCOSYL/GLUCURONOSYL TRANSFERASES"/>
    <property type="match status" value="1"/>
</dbReference>
<protein>
    <recommendedName>
        <fullName evidence="5">Glycosyltransferase</fullName>
        <ecNumber evidence="5">2.4.1.-</ecNumber>
    </recommendedName>
</protein>
<dbReference type="InterPro" id="IPR002213">
    <property type="entry name" value="UDP_glucos_trans"/>
</dbReference>
<evidence type="ECO:0000256" key="5">
    <source>
        <dbReference type="RuleBase" id="RU362057"/>
    </source>
</evidence>
<evidence type="ECO:0000256" key="2">
    <source>
        <dbReference type="ARBA" id="ARBA00022676"/>
    </source>
</evidence>
<accession>A0AA38TFZ7</accession>
<organism evidence="6 7">
    <name type="scientific">Centaurea solstitialis</name>
    <name type="common">yellow star-thistle</name>
    <dbReference type="NCBI Taxonomy" id="347529"/>
    <lineage>
        <taxon>Eukaryota</taxon>
        <taxon>Viridiplantae</taxon>
        <taxon>Streptophyta</taxon>
        <taxon>Embryophyta</taxon>
        <taxon>Tracheophyta</taxon>
        <taxon>Spermatophyta</taxon>
        <taxon>Magnoliopsida</taxon>
        <taxon>eudicotyledons</taxon>
        <taxon>Gunneridae</taxon>
        <taxon>Pentapetalae</taxon>
        <taxon>asterids</taxon>
        <taxon>campanulids</taxon>
        <taxon>Asterales</taxon>
        <taxon>Asteraceae</taxon>
        <taxon>Carduoideae</taxon>
        <taxon>Cardueae</taxon>
        <taxon>Centaureinae</taxon>
        <taxon>Centaurea</taxon>
    </lineage>
</organism>
<sequence>MAEQQHKPENQPHVLLFPWPSQGHINPLIQFGKRLLSKGVKTTLVTTIFVSNSIPSTRSHTSIPIESISDGFDAGGFAAAASSDVYLESFREIGSRSLADLIGRLRSGGTAIDAVVYDSFIPWAFDVVKEFGIDCGVFLTQACAVNNVYYHVYKGILSIPLDPKDSRVSLPGLPELEYSEMPSFVQNPGPYPTWSHIVFNQFSNFDQTRWVFSNTFYKLEQEVIEWMKTLWPLRVVGPTIPSMYLDRQLEDDNDYGVNLIKPNHKECMEWLNDKPKGSVVYVAFGSYGELGEEQMEEVAWGLNDSSLNFLLVVRASEEEKLPKGFVDQKTEKGLVVSWCRQLEVLSHESIGCFVTHCGFNSTLEAISLGVPIVAMPQWTDQITNAKCIEDIWGVGMRTKHDEKGIVRRENLVSCIKAIMEGEQGVVARRNAKKWRDLTIEAVAKGGSSDRDIDAFVSDLNHSR</sequence>
<dbReference type="GO" id="GO:0080043">
    <property type="term" value="F:quercetin 3-O-glucosyltransferase activity"/>
    <property type="evidence" value="ECO:0007669"/>
    <property type="project" value="TreeGrafter"/>
</dbReference>